<sequence>MLCSKVQTAPVAKAGLRMALPRVGAVRVNASMQQQAKKAAAFVAAAPAMLAASPAMAIVDERLNGDGTGLPFGVNDPILGWVIVGVAGLVWALYFAAQKDFGNFEDDESGLGL</sequence>
<comment type="similarity">
    <text evidence="2">Belongs to the psbW family.</text>
</comment>
<dbReference type="InterPro" id="IPR009806">
    <property type="entry name" value="PSII_PsbW_class2"/>
</dbReference>
<keyword evidence="5" id="KW-0934">Plastid</keyword>
<dbReference type="STRING" id="145388.A0A0D2M7Z0"/>
<evidence type="ECO:0000256" key="7">
    <source>
        <dbReference type="ARBA" id="ARBA00023136"/>
    </source>
</evidence>
<dbReference type="Pfam" id="PF07123">
    <property type="entry name" value="PsbW"/>
    <property type="match status" value="1"/>
</dbReference>
<name>A0A0D2M7Z0_9CHLO</name>
<evidence type="ECO:0000256" key="5">
    <source>
        <dbReference type="ARBA" id="ARBA00022640"/>
    </source>
</evidence>
<keyword evidence="8" id="KW-0604">Photosystem II</keyword>
<reference evidence="11 12" key="1">
    <citation type="journal article" date="2013" name="BMC Genomics">
        <title>Reconstruction of the lipid metabolism for the microalga Monoraphidium neglectum from its genome sequence reveals characteristics suitable for biofuel production.</title>
        <authorList>
            <person name="Bogen C."/>
            <person name="Al-Dilaimi A."/>
            <person name="Albersmeier A."/>
            <person name="Wichmann J."/>
            <person name="Grundmann M."/>
            <person name="Rupp O."/>
            <person name="Lauersen K.J."/>
            <person name="Blifernez-Klassen O."/>
            <person name="Kalinowski J."/>
            <person name="Goesmann A."/>
            <person name="Mussgnug J.H."/>
            <person name="Kruse O."/>
        </authorList>
    </citation>
    <scope>NUCLEOTIDE SEQUENCE [LARGE SCALE GENOMIC DNA]</scope>
    <source>
        <strain evidence="11 12">SAG 48.87</strain>
    </source>
</reference>
<evidence type="ECO:0000256" key="1">
    <source>
        <dbReference type="ARBA" id="ARBA00004581"/>
    </source>
</evidence>
<keyword evidence="12" id="KW-1185">Reference proteome</keyword>
<keyword evidence="10" id="KW-0812">Transmembrane</keyword>
<keyword evidence="6" id="KW-0793">Thylakoid</keyword>
<dbReference type="EMBL" id="KK101838">
    <property type="protein sequence ID" value="KIY99469.1"/>
    <property type="molecule type" value="Genomic_DNA"/>
</dbReference>
<dbReference type="PANTHER" id="PTHR34552:SF5">
    <property type="entry name" value="PSII 6.1 KDA PROTEIN"/>
    <property type="match status" value="1"/>
</dbReference>
<accession>A0A0D2M7Z0</accession>
<evidence type="ECO:0000256" key="8">
    <source>
        <dbReference type="ARBA" id="ARBA00023276"/>
    </source>
</evidence>
<organism evidence="11 12">
    <name type="scientific">Monoraphidium neglectum</name>
    <dbReference type="NCBI Taxonomy" id="145388"/>
    <lineage>
        <taxon>Eukaryota</taxon>
        <taxon>Viridiplantae</taxon>
        <taxon>Chlorophyta</taxon>
        <taxon>core chlorophytes</taxon>
        <taxon>Chlorophyceae</taxon>
        <taxon>CS clade</taxon>
        <taxon>Sphaeropleales</taxon>
        <taxon>Selenastraceae</taxon>
        <taxon>Monoraphidium</taxon>
    </lineage>
</organism>
<keyword evidence="4" id="KW-0602">Photosynthesis</keyword>
<dbReference type="GO" id="GO:0042549">
    <property type="term" value="P:photosystem II stabilization"/>
    <property type="evidence" value="ECO:0007669"/>
    <property type="project" value="TreeGrafter"/>
</dbReference>
<keyword evidence="3" id="KW-0150">Chloroplast</keyword>
<feature type="transmembrane region" description="Helical" evidence="10">
    <location>
        <begin position="39"/>
        <end position="58"/>
    </location>
</feature>
<dbReference type="GO" id="GO:0015979">
    <property type="term" value="P:photosynthesis"/>
    <property type="evidence" value="ECO:0007669"/>
    <property type="project" value="UniProtKB-KW"/>
</dbReference>
<dbReference type="KEGG" id="mng:MNEG_8492"/>
<dbReference type="RefSeq" id="XP_013898489.1">
    <property type="nucleotide sequence ID" value="XM_014043035.1"/>
</dbReference>
<keyword evidence="7 10" id="KW-0472">Membrane</keyword>
<dbReference type="GO" id="GO:0009523">
    <property type="term" value="C:photosystem II"/>
    <property type="evidence" value="ECO:0007669"/>
    <property type="project" value="UniProtKB-KW"/>
</dbReference>
<dbReference type="PANTHER" id="PTHR34552">
    <property type="entry name" value="PHOTOSYSTEM II REACTION CENTER W PROTEIN, CHLOROPLASTIC"/>
    <property type="match status" value="1"/>
</dbReference>
<gene>
    <name evidence="11" type="ORF">MNEG_8492</name>
</gene>
<keyword evidence="10" id="KW-1133">Transmembrane helix</keyword>
<evidence type="ECO:0000313" key="11">
    <source>
        <dbReference type="EMBL" id="KIY99469.1"/>
    </source>
</evidence>
<evidence type="ECO:0000313" key="12">
    <source>
        <dbReference type="Proteomes" id="UP000054498"/>
    </source>
</evidence>
<evidence type="ECO:0000256" key="10">
    <source>
        <dbReference type="SAM" id="Phobius"/>
    </source>
</evidence>
<evidence type="ECO:0000256" key="2">
    <source>
        <dbReference type="ARBA" id="ARBA00010395"/>
    </source>
</evidence>
<evidence type="ECO:0000256" key="3">
    <source>
        <dbReference type="ARBA" id="ARBA00022528"/>
    </source>
</evidence>
<proteinExistence type="inferred from homology"/>
<dbReference type="GO" id="GO:0009535">
    <property type="term" value="C:chloroplast thylakoid membrane"/>
    <property type="evidence" value="ECO:0007669"/>
    <property type="project" value="UniProtKB-SubCell"/>
</dbReference>
<protein>
    <recommendedName>
        <fullName evidence="9">PSII 6.1 kDa protein</fullName>
    </recommendedName>
</protein>
<dbReference type="Proteomes" id="UP000054498">
    <property type="component" value="Unassembled WGS sequence"/>
</dbReference>
<dbReference type="AlphaFoldDB" id="A0A0D2M7Z0"/>
<evidence type="ECO:0000256" key="4">
    <source>
        <dbReference type="ARBA" id="ARBA00022531"/>
    </source>
</evidence>
<feature type="transmembrane region" description="Helical" evidence="10">
    <location>
        <begin position="78"/>
        <end position="97"/>
    </location>
</feature>
<evidence type="ECO:0000256" key="9">
    <source>
        <dbReference type="ARBA" id="ARBA00031756"/>
    </source>
</evidence>
<dbReference type="GeneID" id="25741368"/>
<dbReference type="OrthoDB" id="2017665at2759"/>
<comment type="subcellular location">
    <subcellularLocation>
        <location evidence="1">Plastid</location>
        <location evidence="1">Chloroplast thylakoid membrane</location>
        <topology evidence="1">Single-pass membrane protein</topology>
    </subcellularLocation>
</comment>
<evidence type="ECO:0000256" key="6">
    <source>
        <dbReference type="ARBA" id="ARBA00023078"/>
    </source>
</evidence>